<feature type="chain" id="PRO_5019110388" description="DUF5020 family protein" evidence="1">
    <location>
        <begin position="23"/>
        <end position="243"/>
    </location>
</feature>
<organism evidence="2 3">
    <name type="scientific">Prevotella heparinolytica</name>
    <dbReference type="NCBI Taxonomy" id="28113"/>
    <lineage>
        <taxon>Bacteria</taxon>
        <taxon>Pseudomonadati</taxon>
        <taxon>Bacteroidota</taxon>
        <taxon>Bacteroidia</taxon>
        <taxon>Bacteroidales</taxon>
        <taxon>Bacteroidaceae</taxon>
        <taxon>Bacteroides</taxon>
    </lineage>
</organism>
<reference evidence="2 3" key="1">
    <citation type="submission" date="2019-02" db="EMBL/GenBank/DDBJ databases">
        <authorList>
            <consortium name="Pathogen Informatics"/>
        </authorList>
    </citation>
    <scope>NUCLEOTIDE SEQUENCE [LARGE SCALE GENOMIC DNA]</scope>
    <source>
        <strain evidence="2 3">3012STDY7078512</strain>
    </source>
</reference>
<evidence type="ECO:0000313" key="3">
    <source>
        <dbReference type="Proteomes" id="UP000396835"/>
    </source>
</evidence>
<dbReference type="RefSeq" id="WP_205729957.1">
    <property type="nucleotide sequence ID" value="NZ_CAACYH010000004.1"/>
</dbReference>
<dbReference type="SUPFAM" id="SSF111364">
    <property type="entry name" value="Tsx-like channel"/>
    <property type="match status" value="1"/>
</dbReference>
<proteinExistence type="predicted"/>
<gene>
    <name evidence="2" type="ORF">NCTC7812_01187</name>
</gene>
<protein>
    <recommendedName>
        <fullName evidence="4">DUF5020 family protein</fullName>
    </recommendedName>
</protein>
<feature type="signal peptide" evidence="1">
    <location>
        <begin position="1"/>
        <end position="22"/>
    </location>
</feature>
<evidence type="ECO:0000256" key="1">
    <source>
        <dbReference type="SAM" id="SignalP"/>
    </source>
</evidence>
<evidence type="ECO:0008006" key="4">
    <source>
        <dbReference type="Google" id="ProtNLM"/>
    </source>
</evidence>
<dbReference type="Pfam" id="PF16412">
    <property type="entry name" value="DUF5020"/>
    <property type="match status" value="1"/>
</dbReference>
<dbReference type="Gene3D" id="2.40.230.20">
    <property type="entry name" value="Nucleoside-specific channel-forming protein, Tsx-like"/>
    <property type="match status" value="1"/>
</dbReference>
<accession>A0A449I2H0</accession>
<evidence type="ECO:0000313" key="2">
    <source>
        <dbReference type="EMBL" id="VFB13660.1"/>
    </source>
</evidence>
<keyword evidence="1" id="KW-0732">Signal</keyword>
<dbReference type="AlphaFoldDB" id="A0A449I2H0"/>
<name>A0A449I2H0_9BACE</name>
<dbReference type="InterPro" id="IPR036777">
    <property type="entry name" value="Channel_Tsx-like_sf"/>
</dbReference>
<sequence>MNYKNMLLACLFLVCGGAGSVAQNVQLHFDSRHSLYGNDAGPVNFMTATFEMFKPDKWGSTFMFVDFDFSAKDGNMGLAYMEIARDFKIKGFPLMPHIEYNGGLGLVRNTDFGFSIPNAYLAGLSYPFQLGQFYMGTYLAYKLNAFKKNSHDIQWTVTWNANLANNKLTLSGFLDLWSENKDTTGESGKSGKRLILLSEPQIWYNVTPNFSVGSEVELSYNFVNASQHKRFYAIPTLAAKWNF</sequence>
<dbReference type="GeneID" id="94548521"/>
<dbReference type="EMBL" id="CAACYH010000004">
    <property type="protein sequence ID" value="VFB13660.1"/>
    <property type="molecule type" value="Genomic_DNA"/>
</dbReference>
<dbReference type="Proteomes" id="UP000396835">
    <property type="component" value="Unassembled WGS sequence"/>
</dbReference>
<dbReference type="GO" id="GO:0009279">
    <property type="term" value="C:cell outer membrane"/>
    <property type="evidence" value="ECO:0007669"/>
    <property type="project" value="InterPro"/>
</dbReference>